<proteinExistence type="predicted"/>
<organism evidence="1 2">
    <name type="scientific">Methanobrevibacter smithii</name>
    <dbReference type="NCBI Taxonomy" id="2173"/>
    <lineage>
        <taxon>Archaea</taxon>
        <taxon>Methanobacteriati</taxon>
        <taxon>Methanobacteriota</taxon>
        <taxon>Methanomada group</taxon>
        <taxon>Methanobacteria</taxon>
        <taxon>Methanobacteriales</taxon>
        <taxon>Methanobacteriaceae</taxon>
        <taxon>Methanobrevibacter</taxon>
    </lineage>
</organism>
<dbReference type="EMBL" id="CP017803">
    <property type="protein sequence ID" value="ATZ59652.1"/>
    <property type="molecule type" value="Genomic_DNA"/>
</dbReference>
<reference evidence="1 2" key="1">
    <citation type="submission" date="2016-10" db="EMBL/GenBank/DDBJ databases">
        <authorList>
            <person name="Varghese N."/>
        </authorList>
    </citation>
    <scope>NUCLEOTIDE SEQUENCE [LARGE SCALE GENOMIC DNA]</scope>
    <source>
        <strain evidence="1 2">KB11</strain>
    </source>
</reference>
<dbReference type="Proteomes" id="UP000232133">
    <property type="component" value="Chromosome"/>
</dbReference>
<sequence>MQIIGYGRRNITEVIIIKNLDSSGKKDYIKKLWQEDSKKYYEWKNWCIRLNRLPDFFGTRDNPIPIDEFEL</sequence>
<accession>A0A2H4U698</accession>
<dbReference type="AlphaFoldDB" id="A0A2H4U698"/>
<name>A0A2H4U698_METSM</name>
<gene>
    <name evidence="1" type="ORF">BK798_04070</name>
</gene>
<dbReference type="GeneID" id="35118526"/>
<protein>
    <submittedName>
        <fullName evidence="1">Uncharacterized protein</fullName>
    </submittedName>
</protein>
<evidence type="ECO:0000313" key="2">
    <source>
        <dbReference type="Proteomes" id="UP000232133"/>
    </source>
</evidence>
<evidence type="ECO:0000313" key="1">
    <source>
        <dbReference type="EMBL" id="ATZ59652.1"/>
    </source>
</evidence>
<dbReference type="RefSeq" id="WP_100815428.1">
    <property type="nucleotide sequence ID" value="NZ_CP017803.1"/>
</dbReference>